<dbReference type="RefSeq" id="WP_282913218.1">
    <property type="nucleotide sequence ID" value="NZ_JAGRPV010000002.1"/>
</dbReference>
<reference evidence="2" key="1">
    <citation type="submission" date="2023-04" db="EMBL/GenBank/DDBJ databases">
        <title>Comparative genomic analysis of Cohnella hashimotonis sp. nov., isolated from the International Space Station.</title>
        <authorList>
            <person name="Venkateswaran K."/>
            <person name="Simpson A."/>
        </authorList>
    </citation>
    <scope>NUCLEOTIDE SEQUENCE</scope>
    <source>
        <strain evidence="2">F6_2S_P_1</strain>
    </source>
</reference>
<evidence type="ECO:0000313" key="3">
    <source>
        <dbReference type="Proteomes" id="UP001161691"/>
    </source>
</evidence>
<protein>
    <submittedName>
        <fullName evidence="2">GNAT family N-acetyltransferase</fullName>
        <ecNumber evidence="2">2.3.1.-</ecNumber>
    </submittedName>
</protein>
<dbReference type="InterPro" id="IPR000182">
    <property type="entry name" value="GNAT_dom"/>
</dbReference>
<dbReference type="InterPro" id="IPR050644">
    <property type="entry name" value="PG_Glycine_Bridge_Synth"/>
</dbReference>
<dbReference type="Proteomes" id="UP001161691">
    <property type="component" value="Unassembled WGS sequence"/>
</dbReference>
<dbReference type="Pfam" id="PF13480">
    <property type="entry name" value="Acetyltransf_6"/>
    <property type="match status" value="1"/>
</dbReference>
<accession>A0ABT6TUF5</accession>
<dbReference type="PROSITE" id="PS51186">
    <property type="entry name" value="GNAT"/>
    <property type="match status" value="1"/>
</dbReference>
<dbReference type="GO" id="GO:0016746">
    <property type="term" value="F:acyltransferase activity"/>
    <property type="evidence" value="ECO:0007669"/>
    <property type="project" value="UniProtKB-KW"/>
</dbReference>
<feature type="domain" description="N-acetyltransferase" evidence="1">
    <location>
        <begin position="164"/>
        <end position="321"/>
    </location>
</feature>
<comment type="caution">
    <text evidence="2">The sequence shown here is derived from an EMBL/GenBank/DDBJ whole genome shotgun (WGS) entry which is preliminary data.</text>
</comment>
<dbReference type="PANTHER" id="PTHR36174">
    <property type="entry name" value="LIPID II:GLYCINE GLYCYLTRANSFERASE"/>
    <property type="match status" value="1"/>
</dbReference>
<gene>
    <name evidence="2" type="ORF">KB449_35895</name>
</gene>
<name>A0ABT6TUF5_9BACL</name>
<dbReference type="PANTHER" id="PTHR36174:SF1">
    <property type="entry name" value="LIPID II:GLYCINE GLYCYLTRANSFERASE"/>
    <property type="match status" value="1"/>
</dbReference>
<dbReference type="InterPro" id="IPR038740">
    <property type="entry name" value="BioF2-like_GNAT_dom"/>
</dbReference>
<dbReference type="EMBL" id="JAGRPV010000002">
    <property type="protein sequence ID" value="MDI4650369.1"/>
    <property type="molecule type" value="Genomic_DNA"/>
</dbReference>
<dbReference type="InterPro" id="IPR016181">
    <property type="entry name" value="Acyl_CoA_acyltransferase"/>
</dbReference>
<keyword evidence="2" id="KW-0808">Transferase</keyword>
<evidence type="ECO:0000313" key="2">
    <source>
        <dbReference type="EMBL" id="MDI4650369.1"/>
    </source>
</evidence>
<dbReference type="SUPFAM" id="SSF55729">
    <property type="entry name" value="Acyl-CoA N-acyltransferases (Nat)"/>
    <property type="match status" value="1"/>
</dbReference>
<proteinExistence type="predicted"/>
<organism evidence="2 3">
    <name type="scientific">Cohnella hashimotonis</name>
    <dbReference type="NCBI Taxonomy" id="2826895"/>
    <lineage>
        <taxon>Bacteria</taxon>
        <taxon>Bacillati</taxon>
        <taxon>Bacillota</taxon>
        <taxon>Bacilli</taxon>
        <taxon>Bacillales</taxon>
        <taxon>Paenibacillaceae</taxon>
        <taxon>Cohnella</taxon>
    </lineage>
</organism>
<keyword evidence="3" id="KW-1185">Reference proteome</keyword>
<sequence>MWANYDEALTIYNMLPAQVRTPENHPEYVQLDTQRNSNLTAVYYVYREQDSLYYHALHESVLPDGTAKDLQSAYGYGGPVTNDEDPAFLARAWQAYLTACMERGILAEFIRFDPLLRNDRWYGGNSARDRSTVWIDLAAGMDSVWREMSGRARTSIRKAEKENLSIREIKPEDTEGWKRFKAIYEETMGVLDADSFYLFTEDYFKGLAGYAGQRLLVAEKEGELLAASLFLRHAGRTEYHLSASRPAGKRIGASNLLLAEAIRRYGAEGAQCLHLGGGTDGREDNPLLFFKRGFSQRRAEFRIGWFVHERGRYDAMKRAWEERAGKRVDRILFYRFGE</sequence>
<dbReference type="Gene3D" id="3.40.630.30">
    <property type="match status" value="1"/>
</dbReference>
<dbReference type="EC" id="2.3.1.-" evidence="2"/>
<evidence type="ECO:0000259" key="1">
    <source>
        <dbReference type="PROSITE" id="PS51186"/>
    </source>
</evidence>
<keyword evidence="2" id="KW-0012">Acyltransferase</keyword>